<dbReference type="RefSeq" id="XP_046071165.1">
    <property type="nucleotide sequence ID" value="XM_046211360.1"/>
</dbReference>
<dbReference type="Pfam" id="PF05705">
    <property type="entry name" value="DUF829"/>
    <property type="match status" value="1"/>
</dbReference>
<name>A0AAD4KQR6_9EURO</name>
<dbReference type="GeneID" id="70241647"/>
<protein>
    <submittedName>
        <fullName evidence="1">Uncharacterized protein</fullName>
    </submittedName>
</protein>
<dbReference type="Proteomes" id="UP001201262">
    <property type="component" value="Unassembled WGS sequence"/>
</dbReference>
<accession>A0AAD4KQR6</accession>
<dbReference type="AlphaFoldDB" id="A0AAD4KQR6"/>
<comment type="caution">
    <text evidence="1">The sequence shown here is derived from an EMBL/GenBank/DDBJ whole genome shotgun (WGS) entry which is preliminary data.</text>
</comment>
<dbReference type="PANTHER" id="PTHR12265:SF14">
    <property type="entry name" value="INDOLE-DITERPENE BIOSYNTHESIS PROTEIN PAXU"/>
    <property type="match status" value="1"/>
</dbReference>
<dbReference type="EMBL" id="JAJTJA010000007">
    <property type="protein sequence ID" value="KAH8696227.1"/>
    <property type="molecule type" value="Genomic_DNA"/>
</dbReference>
<dbReference type="PANTHER" id="PTHR12265">
    <property type="entry name" value="TRANSMEMBRANE PROTEIN 53"/>
    <property type="match status" value="1"/>
</dbReference>
<evidence type="ECO:0000313" key="2">
    <source>
        <dbReference type="Proteomes" id="UP001201262"/>
    </source>
</evidence>
<organism evidence="1 2">
    <name type="scientific">Talaromyces proteolyticus</name>
    <dbReference type="NCBI Taxonomy" id="1131652"/>
    <lineage>
        <taxon>Eukaryota</taxon>
        <taxon>Fungi</taxon>
        <taxon>Dikarya</taxon>
        <taxon>Ascomycota</taxon>
        <taxon>Pezizomycotina</taxon>
        <taxon>Eurotiomycetes</taxon>
        <taxon>Eurotiomycetidae</taxon>
        <taxon>Eurotiales</taxon>
        <taxon>Trichocomaceae</taxon>
        <taxon>Talaromyces</taxon>
        <taxon>Talaromyces sect. Bacilispori</taxon>
    </lineage>
</organism>
<proteinExistence type="predicted"/>
<sequence length="301" mass="34388">MDKGAPSFPGFTALSDQIFIRQPDKENEDNSTHSKPHHVRATLIFGWGDAQPKNLVKYADGYRELNPDSTQIVVLAPISKAVYMSLEQRTQAMMPIVDALFPTSPNTQAEQTGMSQEHRILVHVMSNTGGIFLAATLNAYREVYNEPLPHDLLVLDSTPGSPVMTFKNLIIWSRGMTLGTANWFPWPFVVTQSLWGVFLSTNRFFEWLIGRVPASVFSVAALINEEFETKKARQLYLYSQEDELIPYEDIESHIAEAKIRGYDVDTCVFRGSKHVRHMQMFQDQYWHAIRNSWEDVTKNDK</sequence>
<keyword evidence="2" id="KW-1185">Reference proteome</keyword>
<reference evidence="1" key="1">
    <citation type="submission" date="2021-12" db="EMBL/GenBank/DDBJ databases">
        <title>Convergent genome expansion in fungi linked to evolution of root-endophyte symbiosis.</title>
        <authorList>
            <consortium name="DOE Joint Genome Institute"/>
            <person name="Ke Y.-H."/>
            <person name="Bonito G."/>
            <person name="Liao H.-L."/>
            <person name="Looney B."/>
            <person name="Rojas-Flechas A."/>
            <person name="Nash J."/>
            <person name="Hameed K."/>
            <person name="Schadt C."/>
            <person name="Martin F."/>
            <person name="Crous P.W."/>
            <person name="Miettinen O."/>
            <person name="Magnuson J.K."/>
            <person name="Labbe J."/>
            <person name="Jacobson D."/>
            <person name="Doktycz M.J."/>
            <person name="Veneault-Fourrey C."/>
            <person name="Kuo A."/>
            <person name="Mondo S."/>
            <person name="Calhoun S."/>
            <person name="Riley R."/>
            <person name="Ohm R."/>
            <person name="LaButti K."/>
            <person name="Andreopoulos B."/>
            <person name="Pangilinan J."/>
            <person name="Nolan M."/>
            <person name="Tritt A."/>
            <person name="Clum A."/>
            <person name="Lipzen A."/>
            <person name="Daum C."/>
            <person name="Barry K."/>
            <person name="Grigoriev I.V."/>
            <person name="Vilgalys R."/>
        </authorList>
    </citation>
    <scope>NUCLEOTIDE SEQUENCE</scope>
    <source>
        <strain evidence="1">PMI_201</strain>
    </source>
</reference>
<gene>
    <name evidence="1" type="ORF">BGW36DRAFT_297453</name>
</gene>
<dbReference type="InterPro" id="IPR008547">
    <property type="entry name" value="DUF829_TMEM53"/>
</dbReference>
<evidence type="ECO:0000313" key="1">
    <source>
        <dbReference type="EMBL" id="KAH8696227.1"/>
    </source>
</evidence>